<organism evidence="2 3">
    <name type="scientific">Nematostella vectensis</name>
    <name type="common">Starlet sea anemone</name>
    <dbReference type="NCBI Taxonomy" id="45351"/>
    <lineage>
        <taxon>Eukaryota</taxon>
        <taxon>Metazoa</taxon>
        <taxon>Cnidaria</taxon>
        <taxon>Anthozoa</taxon>
        <taxon>Hexacorallia</taxon>
        <taxon>Actiniaria</taxon>
        <taxon>Edwardsiidae</taxon>
        <taxon>Nematostella</taxon>
    </lineage>
</organism>
<accession>A7RM26</accession>
<reference evidence="2 3" key="1">
    <citation type="journal article" date="2007" name="Science">
        <title>Sea anemone genome reveals ancestral eumetazoan gene repertoire and genomic organization.</title>
        <authorList>
            <person name="Putnam N.H."/>
            <person name="Srivastava M."/>
            <person name="Hellsten U."/>
            <person name="Dirks B."/>
            <person name="Chapman J."/>
            <person name="Salamov A."/>
            <person name="Terry A."/>
            <person name="Shapiro H."/>
            <person name="Lindquist E."/>
            <person name="Kapitonov V.V."/>
            <person name="Jurka J."/>
            <person name="Genikhovich G."/>
            <person name="Grigoriev I.V."/>
            <person name="Lucas S.M."/>
            <person name="Steele R.E."/>
            <person name="Finnerty J.R."/>
            <person name="Technau U."/>
            <person name="Martindale M.Q."/>
            <person name="Rokhsar D.S."/>
        </authorList>
    </citation>
    <scope>NUCLEOTIDE SEQUENCE [LARGE SCALE GENOMIC DNA]</scope>
    <source>
        <strain evidence="3">CH2 X CH6</strain>
    </source>
</reference>
<sequence length="118" mass="13332">MATFSLIFLAMFAASSGASLYENTNLPTCSEIRDDSCEDDAQCEQCVPDLLSDRKLICNWKWKCNKMSIIDIVSRQQCKNVFKKDCTTDDECQCGETQMVCENRECVKAKSHKVAARV</sequence>
<evidence type="ECO:0000256" key="1">
    <source>
        <dbReference type="SAM" id="SignalP"/>
    </source>
</evidence>
<dbReference type="AlphaFoldDB" id="A7RM26"/>
<dbReference type="HOGENOM" id="CLU_2075912_0_0_1"/>
<evidence type="ECO:0000313" key="2">
    <source>
        <dbReference type="EMBL" id="EDO47432.1"/>
    </source>
</evidence>
<feature type="chain" id="PRO_5002714525" evidence="1">
    <location>
        <begin position="18"/>
        <end position="118"/>
    </location>
</feature>
<keyword evidence="1" id="KW-0732">Signal</keyword>
<proteinExistence type="predicted"/>
<feature type="signal peptide" evidence="1">
    <location>
        <begin position="1"/>
        <end position="17"/>
    </location>
</feature>
<keyword evidence="3" id="KW-1185">Reference proteome</keyword>
<dbReference type="EMBL" id="DS469519">
    <property type="protein sequence ID" value="EDO47432.1"/>
    <property type="molecule type" value="Genomic_DNA"/>
</dbReference>
<protein>
    <submittedName>
        <fullName evidence="2">Uncharacterized protein</fullName>
    </submittedName>
</protein>
<dbReference type="Proteomes" id="UP000001593">
    <property type="component" value="Unassembled WGS sequence"/>
</dbReference>
<name>A7RM26_NEMVE</name>
<dbReference type="KEGG" id="nve:5519706"/>
<gene>
    <name evidence="2" type="ORF">NEMVEDRAFT_v1g239270</name>
</gene>
<evidence type="ECO:0000313" key="3">
    <source>
        <dbReference type="Proteomes" id="UP000001593"/>
    </source>
</evidence>
<dbReference type="InParanoid" id="A7RM26"/>